<proteinExistence type="predicted"/>
<protein>
    <submittedName>
        <fullName evidence="1">Putative secreted protein</fullName>
    </submittedName>
</protein>
<accession>A0A2M4DHI2</accession>
<evidence type="ECO:0000313" key="1">
    <source>
        <dbReference type="EMBL" id="MBW76995.1"/>
    </source>
</evidence>
<dbReference type="EMBL" id="GGFL01012817">
    <property type="protein sequence ID" value="MBW76995.1"/>
    <property type="molecule type" value="Transcribed_RNA"/>
</dbReference>
<organism evidence="1">
    <name type="scientific">Anopheles darlingi</name>
    <name type="common">Mosquito</name>
    <dbReference type="NCBI Taxonomy" id="43151"/>
    <lineage>
        <taxon>Eukaryota</taxon>
        <taxon>Metazoa</taxon>
        <taxon>Ecdysozoa</taxon>
        <taxon>Arthropoda</taxon>
        <taxon>Hexapoda</taxon>
        <taxon>Insecta</taxon>
        <taxon>Pterygota</taxon>
        <taxon>Neoptera</taxon>
        <taxon>Endopterygota</taxon>
        <taxon>Diptera</taxon>
        <taxon>Nematocera</taxon>
        <taxon>Culicoidea</taxon>
        <taxon>Culicidae</taxon>
        <taxon>Anophelinae</taxon>
        <taxon>Anopheles</taxon>
    </lineage>
</organism>
<sequence length="91" mass="10639">MFHQVWSFITTLPLLRISRSIDRVPLNRHTRWQQHISWRGDDLISRVFPICWLVMVSVPSAPPSGLKVQSPARQHTQINLSRCALGREQKR</sequence>
<name>A0A2M4DHI2_ANODA</name>
<dbReference type="AlphaFoldDB" id="A0A2M4DHI2"/>
<reference evidence="1" key="1">
    <citation type="submission" date="2018-01" db="EMBL/GenBank/DDBJ databases">
        <title>An insight into the sialome of Amazonian anophelines.</title>
        <authorList>
            <person name="Ribeiro J.M."/>
            <person name="Scarpassa V."/>
            <person name="Calvo E."/>
        </authorList>
    </citation>
    <scope>NUCLEOTIDE SEQUENCE</scope>
</reference>